<feature type="domain" description="HTH gntR-type" evidence="4">
    <location>
        <begin position="10"/>
        <end position="77"/>
    </location>
</feature>
<dbReference type="SUPFAM" id="SSF48008">
    <property type="entry name" value="GntR ligand-binding domain-like"/>
    <property type="match status" value="1"/>
</dbReference>
<keyword evidence="6" id="KW-1185">Reference proteome</keyword>
<dbReference type="InterPro" id="IPR036390">
    <property type="entry name" value="WH_DNA-bd_sf"/>
</dbReference>
<dbReference type="InterPro" id="IPR008920">
    <property type="entry name" value="TF_FadR/GntR_C"/>
</dbReference>
<gene>
    <name evidence="5" type="ORF">NJ75_03540</name>
</gene>
<proteinExistence type="predicted"/>
<accession>A0A0B8ZLD0</accession>
<evidence type="ECO:0000256" key="1">
    <source>
        <dbReference type="ARBA" id="ARBA00023015"/>
    </source>
</evidence>
<dbReference type="RefSeq" id="WP_039336804.1">
    <property type="nucleotide sequence ID" value="NZ_JRVC01000020.1"/>
</dbReference>
<evidence type="ECO:0000256" key="2">
    <source>
        <dbReference type="ARBA" id="ARBA00023125"/>
    </source>
</evidence>
<dbReference type="AlphaFoldDB" id="A0A0B8ZLD0"/>
<dbReference type="Pfam" id="PF07729">
    <property type="entry name" value="FCD"/>
    <property type="match status" value="1"/>
</dbReference>
<dbReference type="SMART" id="SM00345">
    <property type="entry name" value="HTH_GNTR"/>
    <property type="match status" value="1"/>
</dbReference>
<dbReference type="GO" id="GO:0003700">
    <property type="term" value="F:DNA-binding transcription factor activity"/>
    <property type="evidence" value="ECO:0007669"/>
    <property type="project" value="InterPro"/>
</dbReference>
<evidence type="ECO:0000256" key="3">
    <source>
        <dbReference type="ARBA" id="ARBA00023163"/>
    </source>
</evidence>
<dbReference type="InterPro" id="IPR011711">
    <property type="entry name" value="GntR_C"/>
</dbReference>
<dbReference type="Gene3D" id="1.20.120.530">
    <property type="entry name" value="GntR ligand-binding domain-like"/>
    <property type="match status" value="1"/>
</dbReference>
<dbReference type="CDD" id="cd07377">
    <property type="entry name" value="WHTH_GntR"/>
    <property type="match status" value="1"/>
</dbReference>
<organism evidence="5 6">
    <name type="scientific">Novosphingobium subterraneum</name>
    <dbReference type="NCBI Taxonomy" id="48936"/>
    <lineage>
        <taxon>Bacteria</taxon>
        <taxon>Pseudomonadati</taxon>
        <taxon>Pseudomonadota</taxon>
        <taxon>Alphaproteobacteria</taxon>
        <taxon>Sphingomonadales</taxon>
        <taxon>Sphingomonadaceae</taxon>
        <taxon>Novosphingobium</taxon>
    </lineage>
</organism>
<evidence type="ECO:0000259" key="4">
    <source>
        <dbReference type="PROSITE" id="PS50949"/>
    </source>
</evidence>
<dbReference type="SUPFAM" id="SSF46785">
    <property type="entry name" value="Winged helix' DNA-binding domain"/>
    <property type="match status" value="1"/>
</dbReference>
<dbReference type="GO" id="GO:0003677">
    <property type="term" value="F:DNA binding"/>
    <property type="evidence" value="ECO:0007669"/>
    <property type="project" value="UniProtKB-KW"/>
</dbReference>
<keyword evidence="1" id="KW-0805">Transcription regulation</keyword>
<name>A0A0B8ZLD0_9SPHN</name>
<keyword evidence="3" id="KW-0804">Transcription</keyword>
<dbReference type="Proteomes" id="UP000031338">
    <property type="component" value="Unassembled WGS sequence"/>
</dbReference>
<evidence type="ECO:0000313" key="5">
    <source>
        <dbReference type="EMBL" id="KHS43920.1"/>
    </source>
</evidence>
<dbReference type="STRING" id="48936.NJ75_03540"/>
<keyword evidence="2" id="KW-0238">DNA-binding</keyword>
<dbReference type="Gene3D" id="1.10.10.10">
    <property type="entry name" value="Winged helix-like DNA-binding domain superfamily/Winged helix DNA-binding domain"/>
    <property type="match status" value="1"/>
</dbReference>
<dbReference type="SMART" id="SM00895">
    <property type="entry name" value="FCD"/>
    <property type="match status" value="1"/>
</dbReference>
<protein>
    <submittedName>
        <fullName evidence="5">GntR family transcriptional regulator</fullName>
    </submittedName>
</protein>
<comment type="caution">
    <text evidence="5">The sequence shown here is derived from an EMBL/GenBank/DDBJ whole genome shotgun (WGS) entry which is preliminary data.</text>
</comment>
<dbReference type="InterPro" id="IPR000524">
    <property type="entry name" value="Tscrpt_reg_HTH_GntR"/>
</dbReference>
<dbReference type="PANTHER" id="PTHR43537">
    <property type="entry name" value="TRANSCRIPTIONAL REGULATOR, GNTR FAMILY"/>
    <property type="match status" value="1"/>
</dbReference>
<dbReference type="Pfam" id="PF00392">
    <property type="entry name" value="GntR"/>
    <property type="match status" value="1"/>
</dbReference>
<reference evidence="5 6" key="1">
    <citation type="submission" date="2014-10" db="EMBL/GenBank/DDBJ databases">
        <title>Draft genome sequence of Novosphingobium subterraneum DSM 12447.</title>
        <authorList>
            <person name="Gan H.M."/>
            <person name="Gan H.Y."/>
            <person name="Savka M.A."/>
        </authorList>
    </citation>
    <scope>NUCLEOTIDE SEQUENCE [LARGE SCALE GENOMIC DNA]</scope>
    <source>
        <strain evidence="5 6">DSM 12447</strain>
    </source>
</reference>
<evidence type="ECO:0000313" key="6">
    <source>
        <dbReference type="Proteomes" id="UP000031338"/>
    </source>
</evidence>
<sequence length="222" mass="25247">MVQDAAIDRAPTGQEIADWVRQRIRTGRFVPGQRLVEVDIIRQTGASRSKVREALKRLEGEGLVEIEEFRGASVRSSTLDEVRQIYRARMALEGMAAHDFTVNADAVMLGRLKALQDQLDACVRERAPDRFGRLNNEWHRLIVEGSGNKVIADHLQRLNVPIHRLLFESFYDEERLKTANADHQAMLALILAGDADGVERAMRQHIGDGFETLARIEDEFYR</sequence>
<dbReference type="PROSITE" id="PS50949">
    <property type="entry name" value="HTH_GNTR"/>
    <property type="match status" value="1"/>
</dbReference>
<dbReference type="InterPro" id="IPR036388">
    <property type="entry name" value="WH-like_DNA-bd_sf"/>
</dbReference>
<dbReference type="EMBL" id="JRVC01000020">
    <property type="protein sequence ID" value="KHS43920.1"/>
    <property type="molecule type" value="Genomic_DNA"/>
</dbReference>
<dbReference type="PANTHER" id="PTHR43537:SF24">
    <property type="entry name" value="GLUCONATE OPERON TRANSCRIPTIONAL REPRESSOR"/>
    <property type="match status" value="1"/>
</dbReference>
<dbReference type="PATRIC" id="fig|48936.3.peg.3570"/>